<dbReference type="PANTHER" id="PTHR43867">
    <property type="entry name" value="CELLULOSE SYNTHASE CATALYTIC SUBUNIT A [UDP-FORMING]"/>
    <property type="match status" value="1"/>
</dbReference>
<feature type="transmembrane region" description="Helical" evidence="8">
    <location>
        <begin position="435"/>
        <end position="454"/>
    </location>
</feature>
<dbReference type="AlphaFoldDB" id="A0A917W777"/>
<evidence type="ECO:0000256" key="5">
    <source>
        <dbReference type="ARBA" id="ARBA00022989"/>
    </source>
</evidence>
<keyword evidence="5 8" id="KW-1133">Transmembrane helix</keyword>
<dbReference type="SUPFAM" id="SSF53448">
    <property type="entry name" value="Nucleotide-diphospho-sugar transferases"/>
    <property type="match status" value="1"/>
</dbReference>
<feature type="transmembrane region" description="Helical" evidence="8">
    <location>
        <begin position="407"/>
        <end position="429"/>
    </location>
</feature>
<protein>
    <submittedName>
        <fullName evidence="9">N-acetylglucosaminyltransferase</fullName>
    </submittedName>
</protein>
<dbReference type="RefSeq" id="WP_188896579.1">
    <property type="nucleotide sequence ID" value="NZ_BMMZ01000009.1"/>
</dbReference>
<evidence type="ECO:0000256" key="6">
    <source>
        <dbReference type="ARBA" id="ARBA00023136"/>
    </source>
</evidence>
<feature type="transmembrane region" description="Helical" evidence="8">
    <location>
        <begin position="43"/>
        <end position="74"/>
    </location>
</feature>
<reference evidence="9" key="1">
    <citation type="journal article" date="2014" name="Int. J. Syst. Evol. Microbiol.">
        <title>Complete genome sequence of Corynebacterium casei LMG S-19264T (=DSM 44701T), isolated from a smear-ripened cheese.</title>
        <authorList>
            <consortium name="US DOE Joint Genome Institute (JGI-PGF)"/>
            <person name="Walter F."/>
            <person name="Albersmeier A."/>
            <person name="Kalinowski J."/>
            <person name="Ruckert C."/>
        </authorList>
    </citation>
    <scope>NUCLEOTIDE SEQUENCE</scope>
    <source>
        <strain evidence="9">CGMCC 4.7306</strain>
    </source>
</reference>
<dbReference type="InterPro" id="IPR050321">
    <property type="entry name" value="Glycosyltr_2/OpgH_subfam"/>
</dbReference>
<keyword evidence="4 8" id="KW-0812">Transmembrane</keyword>
<dbReference type="Gene3D" id="3.90.550.10">
    <property type="entry name" value="Spore Coat Polysaccharide Biosynthesis Protein SpsA, Chain A"/>
    <property type="match status" value="1"/>
</dbReference>
<evidence type="ECO:0000256" key="8">
    <source>
        <dbReference type="SAM" id="Phobius"/>
    </source>
</evidence>
<feature type="region of interest" description="Disordered" evidence="7">
    <location>
        <begin position="474"/>
        <end position="497"/>
    </location>
</feature>
<organism evidence="9 10">
    <name type="scientific">Microlunatus endophyticus</name>
    <dbReference type="NCBI Taxonomy" id="1716077"/>
    <lineage>
        <taxon>Bacteria</taxon>
        <taxon>Bacillati</taxon>
        <taxon>Actinomycetota</taxon>
        <taxon>Actinomycetes</taxon>
        <taxon>Propionibacteriales</taxon>
        <taxon>Propionibacteriaceae</taxon>
        <taxon>Microlunatus</taxon>
    </lineage>
</organism>
<evidence type="ECO:0000256" key="3">
    <source>
        <dbReference type="ARBA" id="ARBA00022679"/>
    </source>
</evidence>
<evidence type="ECO:0000256" key="7">
    <source>
        <dbReference type="SAM" id="MobiDB-lite"/>
    </source>
</evidence>
<dbReference type="InterPro" id="IPR029044">
    <property type="entry name" value="Nucleotide-diphossugar_trans"/>
</dbReference>
<reference evidence="9" key="2">
    <citation type="submission" date="2020-09" db="EMBL/GenBank/DDBJ databases">
        <authorList>
            <person name="Sun Q."/>
            <person name="Zhou Y."/>
        </authorList>
    </citation>
    <scope>NUCLEOTIDE SEQUENCE</scope>
    <source>
        <strain evidence="9">CGMCC 4.7306</strain>
    </source>
</reference>
<keyword evidence="6 8" id="KW-0472">Membrane</keyword>
<evidence type="ECO:0000313" key="9">
    <source>
        <dbReference type="EMBL" id="GGL72956.1"/>
    </source>
</evidence>
<proteinExistence type="predicted"/>
<comment type="caution">
    <text evidence="9">The sequence shown here is derived from an EMBL/GenBank/DDBJ whole genome shotgun (WGS) entry which is preliminary data.</text>
</comment>
<dbReference type="EMBL" id="BMMZ01000009">
    <property type="protein sequence ID" value="GGL72956.1"/>
    <property type="molecule type" value="Genomic_DNA"/>
</dbReference>
<evidence type="ECO:0000256" key="4">
    <source>
        <dbReference type="ARBA" id="ARBA00022692"/>
    </source>
</evidence>
<evidence type="ECO:0000256" key="2">
    <source>
        <dbReference type="ARBA" id="ARBA00022676"/>
    </source>
</evidence>
<sequence>MSTRPGAASVPDDALVEAVDGLRRRDPLASAATVFVPWQTRTLLVAAALLIAGLVLLPGATVVIVTAAVAVLYLATMVQRVLLFVAGLDERTILTVSEAEARELADDDLPRYTVLVPAYGEPEVIGQLLEHLGALEYPADKLEILVLLEADDTATVEAAQAAGVESPMRLILVPPAEPRTKPKACNYGMQFATGEIITIYDAEDIPDPLQLRRAVVLFRRDPGLACIQARLAFHNSDQNLLTGWFAAEYGLWFRYLLPGLASRRWPVPLGGTSNHLQAKVLAEAGGWDPYNVTEDADLGLRLARRGYRTGVLESITWEEANSDAINWIRQRSRWYKGYLQSCLVALRRPRNALRVIGLRGTVAMTLLLAGTPIAAASNLIFWLVAFIWLLGQPAAIAVAYPAPVYYMALTSFVIGNVLALYSTLLGARAGGDTNLLMACLLTPLYWILMAIAALKGIWQLLVRPSYWEKTVHGLDGQDDERTGHDRDHESESAVPSS</sequence>
<keyword evidence="10" id="KW-1185">Reference proteome</keyword>
<evidence type="ECO:0000256" key="1">
    <source>
        <dbReference type="ARBA" id="ARBA00004141"/>
    </source>
</evidence>
<dbReference type="GO" id="GO:0016020">
    <property type="term" value="C:membrane"/>
    <property type="evidence" value="ECO:0007669"/>
    <property type="project" value="UniProtKB-SubCell"/>
</dbReference>
<dbReference type="Pfam" id="PF13641">
    <property type="entry name" value="Glyco_tranf_2_3"/>
    <property type="match status" value="1"/>
</dbReference>
<evidence type="ECO:0000313" key="10">
    <source>
        <dbReference type="Proteomes" id="UP000613840"/>
    </source>
</evidence>
<dbReference type="GO" id="GO:0016757">
    <property type="term" value="F:glycosyltransferase activity"/>
    <property type="evidence" value="ECO:0007669"/>
    <property type="project" value="UniProtKB-KW"/>
</dbReference>
<feature type="compositionally biased region" description="Basic and acidic residues" evidence="7">
    <location>
        <begin position="479"/>
        <end position="491"/>
    </location>
</feature>
<comment type="subcellular location">
    <subcellularLocation>
        <location evidence="1">Membrane</location>
        <topology evidence="1">Multi-pass membrane protein</topology>
    </subcellularLocation>
</comment>
<accession>A0A917W777</accession>
<name>A0A917W777_9ACTN</name>
<keyword evidence="2 9" id="KW-0328">Glycosyltransferase</keyword>
<keyword evidence="3" id="KW-0808">Transferase</keyword>
<dbReference type="CDD" id="cd06427">
    <property type="entry name" value="CESA_like_2"/>
    <property type="match status" value="1"/>
</dbReference>
<dbReference type="PANTHER" id="PTHR43867:SF2">
    <property type="entry name" value="CELLULOSE SYNTHASE CATALYTIC SUBUNIT A [UDP-FORMING]"/>
    <property type="match status" value="1"/>
</dbReference>
<dbReference type="Proteomes" id="UP000613840">
    <property type="component" value="Unassembled WGS sequence"/>
</dbReference>
<gene>
    <name evidence="9" type="ORF">GCM10011575_34070</name>
</gene>